<dbReference type="Proteomes" id="UP000324222">
    <property type="component" value="Unassembled WGS sequence"/>
</dbReference>
<reference evidence="1 2" key="1">
    <citation type="submission" date="2019-05" db="EMBL/GenBank/DDBJ databases">
        <title>Another draft genome of Portunus trituberculatus and its Hox gene families provides insights of decapod evolution.</title>
        <authorList>
            <person name="Jeong J.-H."/>
            <person name="Song I."/>
            <person name="Kim S."/>
            <person name="Choi T."/>
            <person name="Kim D."/>
            <person name="Ryu S."/>
            <person name="Kim W."/>
        </authorList>
    </citation>
    <scope>NUCLEOTIDE SEQUENCE [LARGE SCALE GENOMIC DNA]</scope>
    <source>
        <tissue evidence="1">Muscle</tissue>
    </source>
</reference>
<keyword evidence="2" id="KW-1185">Reference proteome</keyword>
<comment type="caution">
    <text evidence="1">The sequence shown here is derived from an EMBL/GenBank/DDBJ whole genome shotgun (WGS) entry which is preliminary data.</text>
</comment>
<sequence>MMNESTVKGALEVPSIPMMVMRCPSTETIMGQSPPPPSMNLIRYLKPGFTRTTSRGSSTYGQRGWGMRLHYDTEIITKGV</sequence>
<name>A0A5B7FIC0_PORTR</name>
<dbReference type="EMBL" id="VSRR010006171">
    <property type="protein sequence ID" value="MPC44194.1"/>
    <property type="molecule type" value="Genomic_DNA"/>
</dbReference>
<dbReference type="AlphaFoldDB" id="A0A5B7FIC0"/>
<organism evidence="1 2">
    <name type="scientific">Portunus trituberculatus</name>
    <name type="common">Swimming crab</name>
    <name type="synonym">Neptunus trituberculatus</name>
    <dbReference type="NCBI Taxonomy" id="210409"/>
    <lineage>
        <taxon>Eukaryota</taxon>
        <taxon>Metazoa</taxon>
        <taxon>Ecdysozoa</taxon>
        <taxon>Arthropoda</taxon>
        <taxon>Crustacea</taxon>
        <taxon>Multicrustacea</taxon>
        <taxon>Malacostraca</taxon>
        <taxon>Eumalacostraca</taxon>
        <taxon>Eucarida</taxon>
        <taxon>Decapoda</taxon>
        <taxon>Pleocyemata</taxon>
        <taxon>Brachyura</taxon>
        <taxon>Eubrachyura</taxon>
        <taxon>Portunoidea</taxon>
        <taxon>Portunidae</taxon>
        <taxon>Portuninae</taxon>
        <taxon>Portunus</taxon>
    </lineage>
</organism>
<gene>
    <name evidence="1" type="ORF">E2C01_037859</name>
</gene>
<evidence type="ECO:0000313" key="1">
    <source>
        <dbReference type="EMBL" id="MPC44194.1"/>
    </source>
</evidence>
<evidence type="ECO:0000313" key="2">
    <source>
        <dbReference type="Proteomes" id="UP000324222"/>
    </source>
</evidence>
<proteinExistence type="predicted"/>
<accession>A0A5B7FIC0</accession>
<protein>
    <submittedName>
        <fullName evidence="1">Uncharacterized protein</fullName>
    </submittedName>
</protein>